<evidence type="ECO:0000313" key="2">
    <source>
        <dbReference type="Proteomes" id="UP000489600"/>
    </source>
</evidence>
<protein>
    <submittedName>
        <fullName evidence="1">Uncharacterized protein</fullName>
    </submittedName>
</protein>
<keyword evidence="2" id="KW-1185">Reference proteome</keyword>
<reference evidence="1" key="1">
    <citation type="submission" date="2019-07" db="EMBL/GenBank/DDBJ databases">
        <authorList>
            <person name="Dittberner H."/>
        </authorList>
    </citation>
    <scope>NUCLEOTIDE SEQUENCE [LARGE SCALE GENOMIC DNA]</scope>
</reference>
<evidence type="ECO:0000313" key="1">
    <source>
        <dbReference type="EMBL" id="VVB04259.1"/>
    </source>
</evidence>
<proteinExistence type="predicted"/>
<name>A0A565BSA9_9BRAS</name>
<dbReference type="AlphaFoldDB" id="A0A565BSA9"/>
<dbReference type="Proteomes" id="UP000489600">
    <property type="component" value="Unassembled WGS sequence"/>
</dbReference>
<sequence length="79" mass="9096">MRRVAYSRDVVMLVMISNSSNQDLEWVRDFPRLKHKEDSSEGLVGTSYCRGIVVSYVQQLQRRGLVRGEFGKLGFVETD</sequence>
<comment type="caution">
    <text evidence="1">The sequence shown here is derived from an EMBL/GenBank/DDBJ whole genome shotgun (WGS) entry which is preliminary data.</text>
</comment>
<gene>
    <name evidence="1" type="ORF">ANE_LOCUS14703</name>
</gene>
<organism evidence="1 2">
    <name type="scientific">Arabis nemorensis</name>
    <dbReference type="NCBI Taxonomy" id="586526"/>
    <lineage>
        <taxon>Eukaryota</taxon>
        <taxon>Viridiplantae</taxon>
        <taxon>Streptophyta</taxon>
        <taxon>Embryophyta</taxon>
        <taxon>Tracheophyta</taxon>
        <taxon>Spermatophyta</taxon>
        <taxon>Magnoliopsida</taxon>
        <taxon>eudicotyledons</taxon>
        <taxon>Gunneridae</taxon>
        <taxon>Pentapetalae</taxon>
        <taxon>rosids</taxon>
        <taxon>malvids</taxon>
        <taxon>Brassicales</taxon>
        <taxon>Brassicaceae</taxon>
        <taxon>Arabideae</taxon>
        <taxon>Arabis</taxon>
    </lineage>
</organism>
<accession>A0A565BSA9</accession>
<dbReference type="EMBL" id="CABITT030000005">
    <property type="protein sequence ID" value="VVB04259.1"/>
    <property type="molecule type" value="Genomic_DNA"/>
</dbReference>